<dbReference type="AlphaFoldDB" id="A0A4T0FKI7"/>
<comment type="caution">
    <text evidence="13">Lacks conserved residue(s) required for the propagation of feature annotation.</text>
</comment>
<dbReference type="PANTHER" id="PTHR23100:SF0">
    <property type="entry name" value="ARGININE BIOSYNTHESIS BIFUNCTIONAL PROTEIN ARGJ, MITOCHONDRIAL"/>
    <property type="match status" value="1"/>
</dbReference>
<feature type="chain" id="PRO_5023211050" description="Arginine biosynthesis bifunctional protein ArgJ alpha chain" evidence="13">
    <location>
        <begin position="1"/>
        <end position="208"/>
    </location>
</feature>
<dbReference type="EC" id="2.3.1.1" evidence="13"/>
<dbReference type="SUPFAM" id="SSF56266">
    <property type="entry name" value="DmpA/ArgJ-like"/>
    <property type="match status" value="1"/>
</dbReference>
<gene>
    <name evidence="14" type="ORF">E3P99_02506</name>
</gene>
<evidence type="ECO:0000256" key="12">
    <source>
        <dbReference type="ARBA" id="ARBA00023315"/>
    </source>
</evidence>
<dbReference type="FunFam" id="3.10.20.340:FF:000002">
    <property type="entry name" value="Arginine biosynthesis bifunctional protein ArgJ, mitochondrial"/>
    <property type="match status" value="1"/>
</dbReference>
<dbReference type="PANTHER" id="PTHR23100">
    <property type="entry name" value="ARGININE BIOSYNTHESIS BIFUNCTIONAL PROTEIN ARGJ"/>
    <property type="match status" value="1"/>
</dbReference>
<feature type="site" description="Involved in the stabilization of negative charge on the oxyanion by the formation of the oxyanion hole" evidence="13">
    <location>
        <position position="122"/>
    </location>
</feature>
<dbReference type="Pfam" id="PF01960">
    <property type="entry name" value="ArgJ"/>
    <property type="match status" value="1"/>
</dbReference>
<dbReference type="Proteomes" id="UP000310189">
    <property type="component" value="Unassembled WGS sequence"/>
</dbReference>
<feature type="binding site" evidence="13">
    <location>
        <position position="209"/>
    </location>
    <ligand>
        <name>substrate</name>
    </ligand>
</feature>
<keyword evidence="3" id="KW-0134">Cell wall</keyword>
<accession>A0A4T0FKI7</accession>
<protein>
    <recommendedName>
        <fullName evidence="13">Arginine biosynthesis bifunctional protein ArgJ, mitochondrial</fullName>
    </recommendedName>
    <domain>
        <recommendedName>
            <fullName evidence="13">Glutamate N-acetyltransferase</fullName>
            <shortName evidence="13">GAT</shortName>
            <ecNumber evidence="13">2.3.1.35</ecNumber>
        </recommendedName>
        <alternativeName>
            <fullName evidence="13">Ornithine acetyltransferase</fullName>
            <shortName evidence="13">OATase</shortName>
        </alternativeName>
        <alternativeName>
            <fullName evidence="13">Ornithine transacetylase</fullName>
        </alternativeName>
    </domain>
    <domain>
        <recommendedName>
            <fullName evidence="13">Amino-acid acetyltransferase</fullName>
            <ecNumber evidence="13">2.3.1.1</ecNumber>
        </recommendedName>
        <alternativeName>
            <fullName evidence="13">N-acetylglutamate synthase</fullName>
            <shortName evidence="13">AGS</shortName>
        </alternativeName>
    </domain>
    <component>
        <recommendedName>
            <fullName evidence="13">Arginine biosynthesis bifunctional protein ArgJ alpha chain</fullName>
        </recommendedName>
    </component>
    <component>
        <recommendedName>
            <fullName evidence="13">Arginine biosynthesis bifunctional protein ArgJ beta chain</fullName>
        </recommendedName>
    </component>
</protein>
<dbReference type="CDD" id="cd02152">
    <property type="entry name" value="OAT"/>
    <property type="match status" value="1"/>
</dbReference>
<name>A0A4T0FKI7_9BASI</name>
<comment type="caution">
    <text evidence="14">The sequence shown here is derived from an EMBL/GenBank/DDBJ whole genome shotgun (WGS) entry which is preliminary data.</text>
</comment>
<dbReference type="GO" id="GO:0005199">
    <property type="term" value="F:structural constituent of cell wall"/>
    <property type="evidence" value="ECO:0007669"/>
    <property type="project" value="InterPro"/>
</dbReference>
<dbReference type="UniPathway" id="UPA00068">
    <property type="reaction ID" value="UER00106"/>
</dbReference>
<dbReference type="GO" id="GO:0004042">
    <property type="term" value="F:L-glutamate N-acetyltransferase activity"/>
    <property type="evidence" value="ECO:0007669"/>
    <property type="project" value="UniProtKB-UniRule"/>
</dbReference>
<dbReference type="GO" id="GO:0006526">
    <property type="term" value="P:L-arginine biosynthetic process"/>
    <property type="evidence" value="ECO:0007669"/>
    <property type="project" value="UniProtKB-UniRule"/>
</dbReference>
<organism evidence="14 15">
    <name type="scientific">Wallemia hederae</name>
    <dbReference type="NCBI Taxonomy" id="1540922"/>
    <lineage>
        <taxon>Eukaryota</taxon>
        <taxon>Fungi</taxon>
        <taxon>Dikarya</taxon>
        <taxon>Basidiomycota</taxon>
        <taxon>Wallemiomycotina</taxon>
        <taxon>Wallemiomycetes</taxon>
        <taxon>Wallemiales</taxon>
        <taxon>Wallemiaceae</taxon>
        <taxon>Wallemia</taxon>
    </lineage>
</organism>
<dbReference type="SMART" id="SM00075">
    <property type="entry name" value="HYDRO"/>
    <property type="match status" value="1"/>
</dbReference>
<dbReference type="InterPro" id="IPR001338">
    <property type="entry name" value="Class_I_Hydrophobin"/>
</dbReference>
<evidence type="ECO:0000256" key="5">
    <source>
        <dbReference type="ARBA" id="ARBA00022571"/>
    </source>
</evidence>
<keyword evidence="5 13" id="KW-0055">Arginine biosynthesis</keyword>
<keyword evidence="6 13" id="KW-0028">Amino-acid biosynthesis</keyword>
<feature type="binding site" evidence="13">
    <location>
        <position position="293"/>
    </location>
    <ligand>
        <name>substrate</name>
    </ligand>
</feature>
<keyword evidence="8 13" id="KW-0068">Autocatalytic cleavage</keyword>
<evidence type="ECO:0000313" key="15">
    <source>
        <dbReference type="Proteomes" id="UP000310189"/>
    </source>
</evidence>
<evidence type="ECO:0000256" key="13">
    <source>
        <dbReference type="HAMAP-Rule" id="MF_03124"/>
    </source>
</evidence>
<feature type="chain" id="PRO_5023211051" description="Arginine biosynthesis bifunctional protein ArgJ beta chain" evidence="13">
    <location>
        <begin position="209"/>
        <end position="593"/>
    </location>
</feature>
<keyword evidence="10" id="KW-1015">Disulfide bond</keyword>
<keyword evidence="9 13" id="KW-0496">Mitochondrion</keyword>
<dbReference type="CDD" id="cd23507">
    <property type="entry name" value="hydrophobin_I"/>
    <property type="match status" value="1"/>
</dbReference>
<evidence type="ECO:0000313" key="14">
    <source>
        <dbReference type="EMBL" id="TIA88570.1"/>
    </source>
</evidence>
<keyword evidence="15" id="KW-1185">Reference proteome</keyword>
<dbReference type="InterPro" id="IPR002813">
    <property type="entry name" value="Arg_biosynth_ArgJ"/>
</dbReference>
<dbReference type="InterPro" id="IPR042195">
    <property type="entry name" value="ArgJ_beta_C"/>
</dbReference>
<dbReference type="Gene3D" id="3.10.20.340">
    <property type="entry name" value="ArgJ beta chain, C-terminal domain"/>
    <property type="match status" value="1"/>
</dbReference>
<evidence type="ECO:0000256" key="1">
    <source>
        <dbReference type="ARBA" id="ARBA00004191"/>
    </source>
</evidence>
<reference evidence="14 15" key="1">
    <citation type="submission" date="2019-03" db="EMBL/GenBank/DDBJ databases">
        <title>Sequencing 23 genomes of Wallemia ichthyophaga.</title>
        <authorList>
            <person name="Gostincar C."/>
        </authorList>
    </citation>
    <scope>NUCLEOTIDE SEQUENCE [LARGE SCALE GENOMIC DNA]</scope>
    <source>
        <strain evidence="14 15">EXF-5753</strain>
    </source>
</reference>
<dbReference type="GO" id="GO:0006592">
    <property type="term" value="P:ornithine biosynthetic process"/>
    <property type="evidence" value="ECO:0007669"/>
    <property type="project" value="TreeGrafter"/>
</dbReference>
<comment type="catalytic activity">
    <reaction evidence="13">
        <text>N(2)-acetyl-L-ornithine + L-glutamate = N-acetyl-L-glutamate + L-ornithine</text>
        <dbReference type="Rhea" id="RHEA:15349"/>
        <dbReference type="ChEBI" id="CHEBI:29985"/>
        <dbReference type="ChEBI" id="CHEBI:44337"/>
        <dbReference type="ChEBI" id="CHEBI:46911"/>
        <dbReference type="ChEBI" id="CHEBI:57805"/>
        <dbReference type="EC" id="2.3.1.35"/>
    </reaction>
</comment>
<evidence type="ECO:0000256" key="8">
    <source>
        <dbReference type="ARBA" id="ARBA00022813"/>
    </source>
</evidence>
<dbReference type="Pfam" id="PF01185">
    <property type="entry name" value="Hydrophobin"/>
    <property type="match status" value="1"/>
</dbReference>
<evidence type="ECO:0000256" key="11">
    <source>
        <dbReference type="ARBA" id="ARBA00023268"/>
    </source>
</evidence>
<feature type="binding site" evidence="13">
    <location>
        <position position="160"/>
    </location>
    <ligand>
        <name>substrate</name>
    </ligand>
</feature>
<dbReference type="HAMAP" id="MF_01106">
    <property type="entry name" value="ArgJ"/>
    <property type="match status" value="1"/>
</dbReference>
<comment type="PTM">
    <text evidence="13">The alpha and beta chains are autoproteolytically processed from a single precursor protein within the mitochondrion.</text>
</comment>
<evidence type="ECO:0000256" key="7">
    <source>
        <dbReference type="ARBA" id="ARBA00022679"/>
    </source>
</evidence>
<keyword evidence="7 13" id="KW-0808">Transferase</keyword>
<comment type="pathway">
    <text evidence="13">Amino-acid biosynthesis; L-arginine biosynthesis; N(2)-acetyl-L-ornithine from L-glutamate: step 1/4.</text>
</comment>
<evidence type="ECO:0000256" key="4">
    <source>
        <dbReference type="ARBA" id="ARBA00022525"/>
    </source>
</evidence>
<dbReference type="InterPro" id="IPR016117">
    <property type="entry name" value="ArgJ-like_dom_sf"/>
</dbReference>
<keyword evidence="11 13" id="KW-0511">Multifunctional enzyme</keyword>
<sequence>MSSKMRFVRALTQDTIPRSFRVGAVHSGVKKNGALDLGILHSTTSRCTSAASFTQNVFKAAPVVWSSEVLHRSSGGAKALIVNSGCANAVTGQQGMKDAQTMTEGVNELLQSKDSTLVMSTGVIGQLLPIKKISNSIAPLFNATKEDGESWMSLAKAFMTTDTFPKVRAQTLSLPSGRSVRIAGIDKGAGMIHPHMGPPSTVPRLPHGTLLGVLATDAPVSSADLQSSLDHAVDRSFNSITVDGDMSTNDTILAFANGAEGGAQLTGDDLASFKAQMTEFAKELAQLVVRDGEGATKFVTVNVDNAPSYDVAQIVARTVATSSLVKTALYGQDANWGRILCAVGYAPLGSPSPIDPTKVTVKFKPTDGSPDVALLTNGEPEQVDEARAAEVLKLEDLDIRIDLGVGSEKAQYWTCDLSHECEYIAVNVIHADKNEMSPSTATTAHRSPCYSNTCILAPNIFTTGMHMQMNMHIHAHSQPKSLIAYLSVMIAQTVFTAALVASAAAGWESKTGSCNTGKISCCSLNKDAQESTGKNDALISTGDIASQVGVQCDQVPLLIGVAIEDECKNTPVCCEDLEQDGLVGVGCTPLAIV</sequence>
<evidence type="ECO:0000256" key="6">
    <source>
        <dbReference type="ARBA" id="ARBA00022605"/>
    </source>
</evidence>
<evidence type="ECO:0000256" key="9">
    <source>
        <dbReference type="ARBA" id="ARBA00023128"/>
    </source>
</evidence>
<comment type="subcellular location">
    <subcellularLocation>
        <location evidence="13">Mitochondrion matrix</location>
    </subcellularLocation>
    <subcellularLocation>
        <location evidence="1">Secreted</location>
        <location evidence="1">Cell wall</location>
    </subcellularLocation>
</comment>
<proteinExistence type="inferred from homology"/>
<dbReference type="OrthoDB" id="2017946at2759"/>
<feature type="binding site" evidence="13">
    <location>
        <position position="427"/>
    </location>
    <ligand>
        <name>substrate</name>
    </ligand>
</feature>
<keyword evidence="4" id="KW-0964">Secreted</keyword>
<dbReference type="GO" id="GO:0004358">
    <property type="term" value="F:L-glutamate N-acetyltransferase activity, acting on acetyl-L-ornithine as donor"/>
    <property type="evidence" value="ECO:0007669"/>
    <property type="project" value="UniProtKB-UniRule"/>
</dbReference>
<dbReference type="GO" id="GO:0009277">
    <property type="term" value="C:fungal-type cell wall"/>
    <property type="evidence" value="ECO:0007669"/>
    <property type="project" value="InterPro"/>
</dbReference>
<dbReference type="Gene3D" id="3.30.2330.10">
    <property type="entry name" value="arginine biosynthesis bifunctional protein suprefamily"/>
    <property type="match status" value="1"/>
</dbReference>
<comment type="catalytic activity">
    <reaction evidence="13">
        <text>L-glutamate + acetyl-CoA = N-acetyl-L-glutamate + CoA + H(+)</text>
        <dbReference type="Rhea" id="RHEA:24292"/>
        <dbReference type="ChEBI" id="CHEBI:15378"/>
        <dbReference type="ChEBI" id="CHEBI:29985"/>
        <dbReference type="ChEBI" id="CHEBI:44337"/>
        <dbReference type="ChEBI" id="CHEBI:57287"/>
        <dbReference type="ChEBI" id="CHEBI:57288"/>
        <dbReference type="EC" id="2.3.1.1"/>
    </reaction>
</comment>
<dbReference type="GO" id="GO:0005759">
    <property type="term" value="C:mitochondrial matrix"/>
    <property type="evidence" value="ECO:0007669"/>
    <property type="project" value="UniProtKB-SubCell"/>
</dbReference>
<dbReference type="NCBIfam" id="NF003802">
    <property type="entry name" value="PRK05388.1"/>
    <property type="match status" value="1"/>
</dbReference>
<comment type="similarity">
    <text evidence="2 13">Belongs to the ArgJ family.</text>
</comment>
<keyword evidence="12 13" id="KW-0012">Acyltransferase</keyword>
<dbReference type="NCBIfam" id="TIGR00120">
    <property type="entry name" value="ArgJ"/>
    <property type="match status" value="1"/>
</dbReference>
<evidence type="ECO:0000256" key="3">
    <source>
        <dbReference type="ARBA" id="ARBA00022512"/>
    </source>
</evidence>
<comment type="pathway">
    <text evidence="13">Amino-acid biosynthesis; L-arginine biosynthesis; L-ornithine and N-acetyl-L-glutamate from L-glutamate and N(2)-acetyl-L-ornithine (cyclic): step 1/1.</text>
</comment>
<feature type="binding site" evidence="13">
    <location>
        <position position="187"/>
    </location>
    <ligand>
        <name>substrate</name>
    </ligand>
</feature>
<evidence type="ECO:0000256" key="2">
    <source>
        <dbReference type="ARBA" id="ARBA00006774"/>
    </source>
</evidence>
<dbReference type="EC" id="2.3.1.35" evidence="13"/>
<comment type="subunit">
    <text evidence="13">Heterodimer of an alpha and a beta chain.</text>
</comment>
<dbReference type="EMBL" id="SPNW01000036">
    <property type="protein sequence ID" value="TIA88570.1"/>
    <property type="molecule type" value="Genomic_DNA"/>
</dbReference>
<dbReference type="Gene3D" id="3.60.70.12">
    <property type="entry name" value="L-amino peptidase D-ALA esterase/amidase"/>
    <property type="match status" value="1"/>
</dbReference>
<feature type="active site" description="Nucleophile" evidence="13">
    <location>
        <position position="209"/>
    </location>
</feature>
<feature type="site" description="Involved in the stabilization of negative charge on the oxyanion by the formation of the oxyanion hole" evidence="13">
    <location>
        <position position="121"/>
    </location>
</feature>
<evidence type="ECO:0000256" key="10">
    <source>
        <dbReference type="ARBA" id="ARBA00023157"/>
    </source>
</evidence>
<comment type="function">
    <text evidence="13">Catalyzes two activities which are involved in the cyclic version of arginine biosynthesis: the synthesis of acetylglutamate from glutamate and acetyl-CoA, and of ornithine by transacetylation between acetylornithine and glutamate.</text>
</comment>